<dbReference type="InterPro" id="IPR018289">
    <property type="entry name" value="MULE_transposase_dom"/>
</dbReference>
<proteinExistence type="predicted"/>
<dbReference type="OrthoDB" id="1421156at2759"/>
<dbReference type="PANTHER" id="PTHR31569:SF4">
    <property type="entry name" value="SWIM-TYPE DOMAIN-CONTAINING PROTEIN"/>
    <property type="match status" value="1"/>
</dbReference>
<feature type="domain" description="MULE transposase" evidence="2">
    <location>
        <begin position="1"/>
        <end position="83"/>
    </location>
</feature>
<dbReference type="InterPro" id="IPR052579">
    <property type="entry name" value="Zinc_finger_SWIM"/>
</dbReference>
<feature type="compositionally biased region" description="Polar residues" evidence="1">
    <location>
        <begin position="472"/>
        <end position="484"/>
    </location>
</feature>
<accession>A0A0B4GET3</accession>
<protein>
    <recommendedName>
        <fullName evidence="2">MULE transposase domain-containing protein</fullName>
    </recommendedName>
</protein>
<sequence length="642" mass="72712">MPLLDMIGVDACQRSFCIAFAFLSGETEGDFLWALDRLRSLYEHHCHRLPSVILTDRCIACMNAVAISFPTSYSLLCLWHANKAVLRYCQPAFVRQDQSDSVDPATNDTLGVNKWVEFYQFWHSIMGAPNEEAFKDRVMQFEKRYLPEYLKQVGYIKTFWLEQYQEKLVKAWVDQHAHFGNTATSRVEGIHALMKSHLKKSTLDLFEAWRAIKHALLNQLSELRSNQARQQIRTPIELSGPLYDSVRGWVSHEALRKVEEQRKLLGRRDPPPSLICTGSFTKSHGLPCLHTLKSLQEQGKALTLEHFHSHWHLQRNGAPQLLLEPRQRVEPMLKDSNIPKQSTRREPSAFESVEMVPKAPPTCSRCHAVGHTRAAKSCPMRFQELLQEEALASEPQPQSVLAQSANPELQLIPSLADAVREQSEPEQGDLSLAVAPGVSAVSSAVPCFPLAQSSPTAVELPTVNDSRCQMVRPNSPTSNLQLSGSPVGEAPRLPNPQPPMPPKYDNPQAIYERYVAARSAWYATQAAGSIKTNQQYRRAMGLPLRYDKKSYEWCLDYKQMSRRLTTSSGSREWTKEEMMAYLDWSKAEDERIEAQVAMEMRTNPSTRRGVTEIWKSIETDSRQQDALHSASISVEDCIVVKG</sequence>
<comment type="caution">
    <text evidence="3">The sequence shown here is derived from an EMBL/GenBank/DDBJ whole genome shotgun (WGS) entry which is preliminary data.</text>
</comment>
<dbReference type="Pfam" id="PF10551">
    <property type="entry name" value="MULE"/>
    <property type="match status" value="1"/>
</dbReference>
<dbReference type="PANTHER" id="PTHR31569">
    <property type="entry name" value="SWIM-TYPE DOMAIN-CONTAINING PROTEIN"/>
    <property type="match status" value="1"/>
</dbReference>
<organism evidence="3 4">
    <name type="scientific">Metarhizium guizhouense (strain ARSEF 977)</name>
    <dbReference type="NCBI Taxonomy" id="1276136"/>
    <lineage>
        <taxon>Eukaryota</taxon>
        <taxon>Fungi</taxon>
        <taxon>Dikarya</taxon>
        <taxon>Ascomycota</taxon>
        <taxon>Pezizomycotina</taxon>
        <taxon>Sordariomycetes</taxon>
        <taxon>Hypocreomycetidae</taxon>
        <taxon>Hypocreales</taxon>
        <taxon>Clavicipitaceae</taxon>
        <taxon>Metarhizium</taxon>
    </lineage>
</organism>
<evidence type="ECO:0000259" key="2">
    <source>
        <dbReference type="Pfam" id="PF10551"/>
    </source>
</evidence>
<evidence type="ECO:0000313" key="4">
    <source>
        <dbReference type="Proteomes" id="UP000031192"/>
    </source>
</evidence>
<name>A0A0B4GET3_METGA</name>
<dbReference type="HOGENOM" id="CLU_013727_3_0_1"/>
<evidence type="ECO:0000256" key="1">
    <source>
        <dbReference type="SAM" id="MobiDB-lite"/>
    </source>
</evidence>
<gene>
    <name evidence="3" type="ORF">MGU_11634</name>
</gene>
<dbReference type="Proteomes" id="UP000031192">
    <property type="component" value="Unassembled WGS sequence"/>
</dbReference>
<reference evidence="3 4" key="1">
    <citation type="journal article" date="2014" name="Proc. Natl. Acad. Sci. U.S.A.">
        <title>Trajectory and genomic determinants of fungal-pathogen speciation and host adaptation.</title>
        <authorList>
            <person name="Hu X."/>
            <person name="Xiao G."/>
            <person name="Zheng P."/>
            <person name="Shang Y."/>
            <person name="Su Y."/>
            <person name="Zhang X."/>
            <person name="Liu X."/>
            <person name="Zhan S."/>
            <person name="St Leger R.J."/>
            <person name="Wang C."/>
        </authorList>
    </citation>
    <scope>NUCLEOTIDE SEQUENCE [LARGE SCALE GENOMIC DNA]</scope>
    <source>
        <strain evidence="3 4">ARSEF 977</strain>
    </source>
</reference>
<feature type="region of interest" description="Disordered" evidence="1">
    <location>
        <begin position="472"/>
        <end position="501"/>
    </location>
</feature>
<keyword evidence="4" id="KW-1185">Reference proteome</keyword>
<evidence type="ECO:0000313" key="3">
    <source>
        <dbReference type="EMBL" id="KID80963.1"/>
    </source>
</evidence>
<dbReference type="EMBL" id="AZNH01000250">
    <property type="protein sequence ID" value="KID80963.1"/>
    <property type="molecule type" value="Genomic_DNA"/>
</dbReference>
<dbReference type="AlphaFoldDB" id="A0A0B4GET3"/>